<accession>A0A418M726</accession>
<dbReference type="EMBL" id="QXED01000005">
    <property type="protein sequence ID" value="RIV21664.1"/>
    <property type="molecule type" value="Genomic_DNA"/>
</dbReference>
<proteinExistence type="predicted"/>
<dbReference type="AlphaFoldDB" id="A0A418M726"/>
<feature type="domain" description="Transcription regulator PadR N-terminal" evidence="1">
    <location>
        <begin position="19"/>
        <end position="89"/>
    </location>
</feature>
<dbReference type="RefSeq" id="WP_119669452.1">
    <property type="nucleotide sequence ID" value="NZ_QXED01000005.1"/>
</dbReference>
<evidence type="ECO:0000313" key="3">
    <source>
        <dbReference type="Proteomes" id="UP000283523"/>
    </source>
</evidence>
<protein>
    <submittedName>
        <fullName evidence="2">PadR family transcriptional regulator</fullName>
    </submittedName>
</protein>
<comment type="caution">
    <text evidence="2">The sequence shown here is derived from an EMBL/GenBank/DDBJ whole genome shotgun (WGS) entry which is preliminary data.</text>
</comment>
<keyword evidence="3" id="KW-1185">Reference proteome</keyword>
<dbReference type="Pfam" id="PF03551">
    <property type="entry name" value="PadR"/>
    <property type="match status" value="1"/>
</dbReference>
<dbReference type="Gene3D" id="1.10.10.10">
    <property type="entry name" value="Winged helix-like DNA-binding domain superfamily/Winged helix DNA-binding domain"/>
    <property type="match status" value="1"/>
</dbReference>
<reference evidence="2 3" key="1">
    <citation type="submission" date="2018-08" db="EMBL/GenBank/DDBJ databases">
        <title>Fibrisoma montanum sp. nov., isolated from Danxia mountain soil.</title>
        <authorList>
            <person name="Huang Y."/>
        </authorList>
    </citation>
    <scope>NUCLEOTIDE SEQUENCE [LARGE SCALE GENOMIC DNA]</scope>
    <source>
        <strain evidence="2 3">HYT19</strain>
    </source>
</reference>
<sequence>MKRAFLGEFEEVVMLTVAILDEEAYGVTVTQEIEQKTGRSVGFSTVHTTLQRLEEKGFLASRMGGATAERGGRRKRFFTVTAAGRKALRDVKQVREELWRSLPPQTLQLITG</sequence>
<organism evidence="2 3">
    <name type="scientific">Fibrisoma montanum</name>
    <dbReference type="NCBI Taxonomy" id="2305895"/>
    <lineage>
        <taxon>Bacteria</taxon>
        <taxon>Pseudomonadati</taxon>
        <taxon>Bacteroidota</taxon>
        <taxon>Cytophagia</taxon>
        <taxon>Cytophagales</taxon>
        <taxon>Spirosomataceae</taxon>
        <taxon>Fibrisoma</taxon>
    </lineage>
</organism>
<name>A0A418M726_9BACT</name>
<evidence type="ECO:0000313" key="2">
    <source>
        <dbReference type="EMBL" id="RIV21664.1"/>
    </source>
</evidence>
<dbReference type="Proteomes" id="UP000283523">
    <property type="component" value="Unassembled WGS sequence"/>
</dbReference>
<dbReference type="SUPFAM" id="SSF46785">
    <property type="entry name" value="Winged helix' DNA-binding domain"/>
    <property type="match status" value="1"/>
</dbReference>
<dbReference type="InterPro" id="IPR036388">
    <property type="entry name" value="WH-like_DNA-bd_sf"/>
</dbReference>
<evidence type="ECO:0000259" key="1">
    <source>
        <dbReference type="Pfam" id="PF03551"/>
    </source>
</evidence>
<dbReference type="InterPro" id="IPR005149">
    <property type="entry name" value="Tscrpt_reg_PadR_N"/>
</dbReference>
<dbReference type="OrthoDB" id="982587at2"/>
<gene>
    <name evidence="2" type="ORF">DYU11_18025</name>
</gene>
<dbReference type="InterPro" id="IPR036390">
    <property type="entry name" value="WH_DNA-bd_sf"/>
</dbReference>